<dbReference type="Proteomes" id="UP001177021">
    <property type="component" value="Unassembled WGS sequence"/>
</dbReference>
<gene>
    <name evidence="1" type="ORF">MILVUS5_LOCUS26627</name>
</gene>
<name>A0ACB0KWN0_TRIPR</name>
<organism evidence="1 2">
    <name type="scientific">Trifolium pratense</name>
    <name type="common">Red clover</name>
    <dbReference type="NCBI Taxonomy" id="57577"/>
    <lineage>
        <taxon>Eukaryota</taxon>
        <taxon>Viridiplantae</taxon>
        <taxon>Streptophyta</taxon>
        <taxon>Embryophyta</taxon>
        <taxon>Tracheophyta</taxon>
        <taxon>Spermatophyta</taxon>
        <taxon>Magnoliopsida</taxon>
        <taxon>eudicotyledons</taxon>
        <taxon>Gunneridae</taxon>
        <taxon>Pentapetalae</taxon>
        <taxon>rosids</taxon>
        <taxon>fabids</taxon>
        <taxon>Fabales</taxon>
        <taxon>Fabaceae</taxon>
        <taxon>Papilionoideae</taxon>
        <taxon>50 kb inversion clade</taxon>
        <taxon>NPAAA clade</taxon>
        <taxon>Hologalegina</taxon>
        <taxon>IRL clade</taxon>
        <taxon>Trifolieae</taxon>
        <taxon>Trifolium</taxon>
    </lineage>
</organism>
<evidence type="ECO:0000313" key="2">
    <source>
        <dbReference type="Proteomes" id="UP001177021"/>
    </source>
</evidence>
<accession>A0ACB0KWN0</accession>
<reference evidence="1" key="1">
    <citation type="submission" date="2023-10" db="EMBL/GenBank/DDBJ databases">
        <authorList>
            <person name="Rodriguez Cubillos JULIANA M."/>
            <person name="De Vega J."/>
        </authorList>
    </citation>
    <scope>NUCLEOTIDE SEQUENCE</scope>
</reference>
<proteinExistence type="predicted"/>
<dbReference type="EMBL" id="CASHSV030000311">
    <property type="protein sequence ID" value="CAJ2660747.1"/>
    <property type="molecule type" value="Genomic_DNA"/>
</dbReference>
<sequence>MSNKMSSIEACRIASMRELNDQLTQINSVLDIEKTYNGELIDMRKMFEVNYWCACPIDGMQKNQLELLKKELEELKKLVAEHVNRLFRRLNTVVLGGVCCRVAGGTKRSLWWRDLVGLGVLRGVEGDWTHQAFIKKLGSGGATRFWLDRWVGVRPLCDVFPCLFKIYLQPDLLIRDVGVWEADRWYWRLKWRRTFFNWEEELFKDLLRVIDVVLISKEEDSWSHVNGGIYSASSNYSFLYQKFHSSSLSLGLAPIRVIAKVWESWAS</sequence>
<protein>
    <submittedName>
        <fullName evidence="1">Uncharacterized protein</fullName>
    </submittedName>
</protein>
<keyword evidence="2" id="KW-1185">Reference proteome</keyword>
<comment type="caution">
    <text evidence="1">The sequence shown here is derived from an EMBL/GenBank/DDBJ whole genome shotgun (WGS) entry which is preliminary data.</text>
</comment>
<evidence type="ECO:0000313" key="1">
    <source>
        <dbReference type="EMBL" id="CAJ2660747.1"/>
    </source>
</evidence>